<feature type="compositionally biased region" description="Polar residues" evidence="1">
    <location>
        <begin position="81"/>
        <end position="99"/>
    </location>
</feature>
<evidence type="ECO:0000313" key="2">
    <source>
        <dbReference type="EMBL" id="CEK68945.1"/>
    </source>
</evidence>
<dbReference type="AlphaFoldDB" id="A0A0B6ZMP1"/>
<feature type="compositionally biased region" description="Polar residues" evidence="1">
    <location>
        <begin position="37"/>
        <end position="46"/>
    </location>
</feature>
<sequence length="195" mass="21041">VATSGYDAKSNSVATYGYGARRSSADGNNKDRIGEMSESSNFTQKRYINPDRPSFSISSQSHTEAVRRTNVDTGLPLMSSVTPGNNFHGSLNGGTNRISSGPEYKMVEAPPTMMLRTVETLPTVTLRTPEAPPTTTLRTPEAPPTTTLQSVEAPPTITFRTVEAPPTVTLRNTQTLPTTTLKEPTSTNSIKPGYY</sequence>
<dbReference type="EMBL" id="HACG01022080">
    <property type="protein sequence ID" value="CEK68945.1"/>
    <property type="molecule type" value="Transcribed_RNA"/>
</dbReference>
<protein>
    <submittedName>
        <fullName evidence="2">Uncharacterized protein</fullName>
    </submittedName>
</protein>
<feature type="compositionally biased region" description="Polar residues" evidence="1">
    <location>
        <begin position="1"/>
        <end position="14"/>
    </location>
</feature>
<proteinExistence type="predicted"/>
<reference evidence="2" key="1">
    <citation type="submission" date="2014-12" db="EMBL/GenBank/DDBJ databases">
        <title>Insight into the proteome of Arion vulgaris.</title>
        <authorList>
            <person name="Aradska J."/>
            <person name="Bulat T."/>
            <person name="Smidak R."/>
            <person name="Sarate P."/>
            <person name="Gangsoo J."/>
            <person name="Sialana F."/>
            <person name="Bilban M."/>
            <person name="Lubec G."/>
        </authorList>
    </citation>
    <scope>NUCLEOTIDE SEQUENCE</scope>
    <source>
        <tissue evidence="2">Skin</tissue>
    </source>
</reference>
<feature type="region of interest" description="Disordered" evidence="1">
    <location>
        <begin position="1"/>
        <end position="64"/>
    </location>
</feature>
<evidence type="ECO:0000256" key="1">
    <source>
        <dbReference type="SAM" id="MobiDB-lite"/>
    </source>
</evidence>
<feature type="region of interest" description="Disordered" evidence="1">
    <location>
        <begin position="126"/>
        <end position="149"/>
    </location>
</feature>
<feature type="non-terminal residue" evidence="2">
    <location>
        <position position="1"/>
    </location>
</feature>
<feature type="compositionally biased region" description="Polar residues" evidence="1">
    <location>
        <begin position="133"/>
        <end position="149"/>
    </location>
</feature>
<gene>
    <name evidence="2" type="primary">ORF68355</name>
</gene>
<name>A0A0B6ZMP1_9EUPU</name>
<feature type="region of interest" description="Disordered" evidence="1">
    <location>
        <begin position="81"/>
        <end position="100"/>
    </location>
</feature>
<organism evidence="2">
    <name type="scientific">Arion vulgaris</name>
    <dbReference type="NCBI Taxonomy" id="1028688"/>
    <lineage>
        <taxon>Eukaryota</taxon>
        <taxon>Metazoa</taxon>
        <taxon>Spiralia</taxon>
        <taxon>Lophotrochozoa</taxon>
        <taxon>Mollusca</taxon>
        <taxon>Gastropoda</taxon>
        <taxon>Heterobranchia</taxon>
        <taxon>Euthyneura</taxon>
        <taxon>Panpulmonata</taxon>
        <taxon>Eupulmonata</taxon>
        <taxon>Stylommatophora</taxon>
        <taxon>Helicina</taxon>
        <taxon>Arionoidea</taxon>
        <taxon>Arionidae</taxon>
        <taxon>Arion</taxon>
    </lineage>
</organism>
<accession>A0A0B6ZMP1</accession>